<sequence>MATIEQFVGRWRLVDSKGFDEHMKELGVGMALRKMGTMAKPDCVITCDGKTLTVKMESTLKTTPTSCNPGEKFEETTADGRRTQTVCNFTGGALAQPRDGDGKESTITRTLENGKLVVECIMNNITCTRTYERAE</sequence>
<proteinExistence type="predicted"/>
<gene>
    <name evidence="2" type="primary">LOC105979297</name>
</gene>
<accession>A0AC55DRY6</accession>
<name>A0AC55DRY6_ECHTE</name>
<dbReference type="Proteomes" id="UP000694863">
    <property type="component" value="Unplaced"/>
</dbReference>
<reference evidence="2" key="1">
    <citation type="submission" date="2025-08" db="UniProtKB">
        <authorList>
            <consortium name="RefSeq"/>
        </authorList>
    </citation>
    <scope>IDENTIFICATION</scope>
</reference>
<dbReference type="RefSeq" id="XP_045154507.1">
    <property type="nucleotide sequence ID" value="XM_045298572.1"/>
</dbReference>
<evidence type="ECO:0000313" key="2">
    <source>
        <dbReference type="RefSeq" id="XP_045154507.1"/>
    </source>
</evidence>
<keyword evidence="1" id="KW-1185">Reference proteome</keyword>
<protein>
    <submittedName>
        <fullName evidence="2">Fatty acid-binding protein 5-like</fullName>
    </submittedName>
</protein>
<evidence type="ECO:0000313" key="1">
    <source>
        <dbReference type="Proteomes" id="UP000694863"/>
    </source>
</evidence>
<organism evidence="1 2">
    <name type="scientific">Echinops telfairi</name>
    <name type="common">Lesser hedgehog tenrec</name>
    <dbReference type="NCBI Taxonomy" id="9371"/>
    <lineage>
        <taxon>Eukaryota</taxon>
        <taxon>Metazoa</taxon>
        <taxon>Chordata</taxon>
        <taxon>Craniata</taxon>
        <taxon>Vertebrata</taxon>
        <taxon>Euteleostomi</taxon>
        <taxon>Mammalia</taxon>
        <taxon>Eutheria</taxon>
        <taxon>Afrotheria</taxon>
        <taxon>Tenrecidae</taxon>
        <taxon>Tenrecinae</taxon>
        <taxon>Echinops</taxon>
    </lineage>
</organism>